<name>A0A914Y8C1_9BILA</name>
<organism evidence="1 2">
    <name type="scientific">Panagrolaimus superbus</name>
    <dbReference type="NCBI Taxonomy" id="310955"/>
    <lineage>
        <taxon>Eukaryota</taxon>
        <taxon>Metazoa</taxon>
        <taxon>Ecdysozoa</taxon>
        <taxon>Nematoda</taxon>
        <taxon>Chromadorea</taxon>
        <taxon>Rhabditida</taxon>
        <taxon>Tylenchina</taxon>
        <taxon>Panagrolaimomorpha</taxon>
        <taxon>Panagrolaimoidea</taxon>
        <taxon>Panagrolaimidae</taxon>
        <taxon>Panagrolaimus</taxon>
    </lineage>
</organism>
<evidence type="ECO:0000313" key="2">
    <source>
        <dbReference type="WBParaSite" id="PSU_v2.g16450.t1"/>
    </source>
</evidence>
<protein>
    <submittedName>
        <fullName evidence="2">Uncharacterized protein</fullName>
    </submittedName>
</protein>
<dbReference type="AlphaFoldDB" id="A0A914Y8C1"/>
<accession>A0A914Y8C1</accession>
<dbReference type="Proteomes" id="UP000887577">
    <property type="component" value="Unplaced"/>
</dbReference>
<proteinExistence type="predicted"/>
<evidence type="ECO:0000313" key="1">
    <source>
        <dbReference type="Proteomes" id="UP000887577"/>
    </source>
</evidence>
<dbReference type="WBParaSite" id="PSU_v2.g16450.t1">
    <property type="protein sequence ID" value="PSU_v2.g16450.t1"/>
    <property type="gene ID" value="PSU_v2.g16450"/>
</dbReference>
<keyword evidence="1" id="KW-1185">Reference proteome</keyword>
<sequence length="90" mass="10268">MKEIEPTWFLGEEYKSKNVIFVVADNSQNRLAFLNQIGMNPYFVQSRFKVEKLLQAALSPHVLVKTASEENACDVATQLLENNVSQLCYN</sequence>
<reference evidence="2" key="1">
    <citation type="submission" date="2022-11" db="UniProtKB">
        <authorList>
            <consortium name="WormBaseParasite"/>
        </authorList>
    </citation>
    <scope>IDENTIFICATION</scope>
</reference>